<proteinExistence type="predicted"/>
<feature type="non-terminal residue" evidence="1">
    <location>
        <position position="1"/>
    </location>
</feature>
<protein>
    <submittedName>
        <fullName evidence="1">Putative ovule protein</fullName>
    </submittedName>
</protein>
<name>A0A0V0GPN7_SOLCH</name>
<sequence length="95" mass="11089">EKWKNTQVQSIVSLSGATYIRHKETNHSLEPYPYIWLLLTVKQNEKSNITSLIELLSPFRGQRERKSSTQSLTNNIKYRDSYNSITNSMVLDAFH</sequence>
<dbReference type="EMBL" id="GEDG01033976">
    <property type="protein sequence ID" value="JAP09976.1"/>
    <property type="molecule type" value="Transcribed_RNA"/>
</dbReference>
<dbReference type="AlphaFoldDB" id="A0A0V0GPN7"/>
<accession>A0A0V0GPN7</accession>
<organism evidence="1">
    <name type="scientific">Solanum chacoense</name>
    <name type="common">Chaco potato</name>
    <dbReference type="NCBI Taxonomy" id="4108"/>
    <lineage>
        <taxon>Eukaryota</taxon>
        <taxon>Viridiplantae</taxon>
        <taxon>Streptophyta</taxon>
        <taxon>Embryophyta</taxon>
        <taxon>Tracheophyta</taxon>
        <taxon>Spermatophyta</taxon>
        <taxon>Magnoliopsida</taxon>
        <taxon>eudicotyledons</taxon>
        <taxon>Gunneridae</taxon>
        <taxon>Pentapetalae</taxon>
        <taxon>asterids</taxon>
        <taxon>lamiids</taxon>
        <taxon>Solanales</taxon>
        <taxon>Solanaceae</taxon>
        <taxon>Solanoideae</taxon>
        <taxon>Solaneae</taxon>
        <taxon>Solanum</taxon>
    </lineage>
</organism>
<evidence type="ECO:0000313" key="1">
    <source>
        <dbReference type="EMBL" id="JAP09976.1"/>
    </source>
</evidence>
<reference evidence="1" key="1">
    <citation type="submission" date="2015-12" db="EMBL/GenBank/DDBJ databases">
        <title>Gene expression during late stages of embryo sac development: a critical building block for successful pollen-pistil interactions.</title>
        <authorList>
            <person name="Liu Y."/>
            <person name="Joly V."/>
            <person name="Sabar M."/>
            <person name="Matton D.P."/>
        </authorList>
    </citation>
    <scope>NUCLEOTIDE SEQUENCE</scope>
</reference>